<name>A0A1A5YR80_9BACL</name>
<organism evidence="3 4">
    <name type="scientific">Paenibacillus oryzae</name>
    <dbReference type="NCBI Taxonomy" id="1844972"/>
    <lineage>
        <taxon>Bacteria</taxon>
        <taxon>Bacillati</taxon>
        <taxon>Bacillota</taxon>
        <taxon>Bacilli</taxon>
        <taxon>Bacillales</taxon>
        <taxon>Paenibacillaceae</taxon>
        <taxon>Paenibacillus</taxon>
    </lineage>
</organism>
<keyword evidence="4" id="KW-1185">Reference proteome</keyword>
<sequence length="904" mass="98860">MINHRKGRIVIAKWAFCFIFAVASVSVSQPPWQGNASFSAHASAPSQPEASTFESRAAMLLDYFDSHSPVEAPIQNGVDNRFANYSKYHTWIAEASFELGNLDRAREMAEEALLRSNDMFHYYSAMDSYLRYKDDYTPEMRELAKTVIGGHPSGAYDGGTTENHHLMHSVARYLAGQEWPDVAQHVGANKGRDWLLAFFDRVPREGIMEQDSSTYMPTYTSALLSLIDHATDNEMRNKARLTYDWLLAQWAPEWLERYHVTSSFRMVTPEFEPKHPSESLILGWLYFGGEDPATFMRFLDSNNEWYPDGIFSISAAISSYRPPASVLEAAFDRTTDYVHRETSDVGGDNANGFKRYTYINKKYGVTSTYNGYGGGPLYRDQVFEGQVKWVSDQPNSTFFINQPLKDTSNANVQGQLRLDGATSNMQTLQHKGTQVSVIKMSASDPYPYIRGLVSKTALNEVLEQAGWIFMDAGPVYIGAKMTAGSYTFFEDDGRYRWFKNTEPRNGIIIETAPAEDFTDLQAFANAVKTLPIDDSGVSSANPSLTFTNLEGKVMNIVFGGARSVDGVAYDYNNWPLIDNPWMQQQRQGILTIQNGSGACSYDFAAWTTSCPYNGIAAADLVVNDIGWYPAEPALGNGVEFSAEVQNIGTLALPAGSGSTVDITANGAFVASLPLPALQPGEKATLYAGSAQGWSPAAGGTYTISAIADPGLLIAESQERNNSRSQKLNLWSEAFSDSFTTGAASGWTASGGAWTAGGTEGIYKAPALSGVQLAHYSGSGWSDYSVSASLRIDGAGSGQAPSIGLLGRYQNASNMYYLRYNLNDQKLQLVKIVGGQNTILRSVDQSIANGDWHRFSLRFQGSTITAYFDGQQAFSLVDSSLGSGGIGLRAYNAAGSFDDVVVLTP</sequence>
<dbReference type="AlphaFoldDB" id="A0A1A5YR80"/>
<dbReference type="Gene3D" id="2.60.120.560">
    <property type="entry name" value="Exo-inulinase, domain 1"/>
    <property type="match status" value="1"/>
</dbReference>
<dbReference type="OrthoDB" id="2632840at2"/>
<reference evidence="3 4" key="1">
    <citation type="submission" date="2016-05" db="EMBL/GenBank/DDBJ databases">
        <title>Paenibacillus oryzae. sp. nov., isolated from the rice root.</title>
        <authorList>
            <person name="Zhang J."/>
            <person name="Zhang X."/>
        </authorList>
    </citation>
    <scope>NUCLEOTIDE SEQUENCE [LARGE SCALE GENOMIC DNA]</scope>
    <source>
        <strain evidence="3 4">1DrF-4</strain>
    </source>
</reference>
<dbReference type="RefSeq" id="WP_068679796.1">
    <property type="nucleotide sequence ID" value="NZ_LYPA01000030.1"/>
</dbReference>
<feature type="signal peptide" evidence="1">
    <location>
        <begin position="1"/>
        <end position="23"/>
    </location>
</feature>
<dbReference type="SUPFAM" id="SSF49899">
    <property type="entry name" value="Concanavalin A-like lectins/glucanases"/>
    <property type="match status" value="1"/>
</dbReference>
<feature type="chain" id="PRO_5039142530" description="CARDB domain-containing protein" evidence="1">
    <location>
        <begin position="24"/>
        <end position="904"/>
    </location>
</feature>
<evidence type="ECO:0000313" key="3">
    <source>
        <dbReference type="EMBL" id="OBR67915.1"/>
    </source>
</evidence>
<dbReference type="InterPro" id="IPR013320">
    <property type="entry name" value="ConA-like_dom_sf"/>
</dbReference>
<comment type="caution">
    <text evidence="3">The sequence shown here is derived from an EMBL/GenBank/DDBJ whole genome shotgun (WGS) entry which is preliminary data.</text>
</comment>
<dbReference type="Proteomes" id="UP000092024">
    <property type="component" value="Unassembled WGS sequence"/>
</dbReference>
<evidence type="ECO:0000256" key="1">
    <source>
        <dbReference type="SAM" id="SignalP"/>
    </source>
</evidence>
<gene>
    <name evidence="3" type="ORF">A7K91_18425</name>
</gene>
<proteinExistence type="predicted"/>
<dbReference type="Pfam" id="PF07705">
    <property type="entry name" value="CARDB"/>
    <property type="match status" value="1"/>
</dbReference>
<accession>A0A1A5YR80</accession>
<feature type="domain" description="CARDB" evidence="2">
    <location>
        <begin position="618"/>
        <end position="724"/>
    </location>
</feature>
<dbReference type="InterPro" id="IPR013783">
    <property type="entry name" value="Ig-like_fold"/>
</dbReference>
<dbReference type="EMBL" id="LYPA01000030">
    <property type="protein sequence ID" value="OBR67915.1"/>
    <property type="molecule type" value="Genomic_DNA"/>
</dbReference>
<dbReference type="Gene3D" id="2.60.40.10">
    <property type="entry name" value="Immunoglobulins"/>
    <property type="match status" value="1"/>
</dbReference>
<evidence type="ECO:0000313" key="4">
    <source>
        <dbReference type="Proteomes" id="UP000092024"/>
    </source>
</evidence>
<evidence type="ECO:0000259" key="2">
    <source>
        <dbReference type="Pfam" id="PF07705"/>
    </source>
</evidence>
<dbReference type="InterPro" id="IPR011635">
    <property type="entry name" value="CARDB"/>
</dbReference>
<protein>
    <recommendedName>
        <fullName evidence="2">CARDB domain-containing protein</fullName>
    </recommendedName>
</protein>
<keyword evidence="1" id="KW-0732">Signal</keyword>
<dbReference type="STRING" id="1844972.A7K91_18425"/>